<dbReference type="RefSeq" id="WP_311510262.1">
    <property type="nucleotide sequence ID" value="NZ_JAVREP010000001.1"/>
</dbReference>
<feature type="transmembrane region" description="Helical" evidence="1">
    <location>
        <begin position="72"/>
        <end position="93"/>
    </location>
</feature>
<keyword evidence="3" id="KW-1185">Reference proteome</keyword>
<keyword evidence="1" id="KW-1133">Transmembrane helix</keyword>
<comment type="caution">
    <text evidence="2">The sequence shown here is derived from an EMBL/GenBank/DDBJ whole genome shotgun (WGS) entry which is preliminary data.</text>
</comment>
<evidence type="ECO:0000313" key="2">
    <source>
        <dbReference type="EMBL" id="MDT0327497.1"/>
    </source>
</evidence>
<proteinExistence type="predicted"/>
<accession>A0ABU2M4D3</accession>
<organism evidence="2 3">
    <name type="scientific">Nocardiopsis lambiniae</name>
    <dbReference type="NCBI Taxonomy" id="3075539"/>
    <lineage>
        <taxon>Bacteria</taxon>
        <taxon>Bacillati</taxon>
        <taxon>Actinomycetota</taxon>
        <taxon>Actinomycetes</taxon>
        <taxon>Streptosporangiales</taxon>
        <taxon>Nocardiopsidaceae</taxon>
        <taxon>Nocardiopsis</taxon>
    </lineage>
</organism>
<feature type="transmembrane region" description="Helical" evidence="1">
    <location>
        <begin position="12"/>
        <end position="33"/>
    </location>
</feature>
<dbReference type="EMBL" id="JAVREP010000001">
    <property type="protein sequence ID" value="MDT0327497.1"/>
    <property type="molecule type" value="Genomic_DNA"/>
</dbReference>
<keyword evidence="1" id="KW-0472">Membrane</keyword>
<dbReference type="Proteomes" id="UP001183390">
    <property type="component" value="Unassembled WGS sequence"/>
</dbReference>
<gene>
    <name evidence="2" type="ORF">RM479_03640</name>
</gene>
<evidence type="ECO:0000256" key="1">
    <source>
        <dbReference type="SAM" id="Phobius"/>
    </source>
</evidence>
<protein>
    <recommendedName>
        <fullName evidence="4">DUF350 domain-containing protein</fullName>
    </recommendedName>
</protein>
<reference evidence="3" key="1">
    <citation type="submission" date="2023-07" db="EMBL/GenBank/DDBJ databases">
        <title>30 novel species of actinomycetes from the DSMZ collection.</title>
        <authorList>
            <person name="Nouioui I."/>
        </authorList>
    </citation>
    <scope>NUCLEOTIDE SEQUENCE [LARGE SCALE GENOMIC DNA]</scope>
    <source>
        <strain evidence="3">DSM 44743</strain>
    </source>
</reference>
<name>A0ABU2M4D3_9ACTN</name>
<keyword evidence="1" id="KW-0812">Transmembrane</keyword>
<evidence type="ECO:0008006" key="4">
    <source>
        <dbReference type="Google" id="ProtNLM"/>
    </source>
</evidence>
<evidence type="ECO:0000313" key="3">
    <source>
        <dbReference type="Proteomes" id="UP001183390"/>
    </source>
</evidence>
<feature type="transmembrane region" description="Helical" evidence="1">
    <location>
        <begin position="114"/>
        <end position="136"/>
    </location>
</feature>
<feature type="transmembrane region" description="Helical" evidence="1">
    <location>
        <begin position="45"/>
        <end position="66"/>
    </location>
</feature>
<sequence>MIHVNSLVDIVVFGIVGAIMMAALVGLLLVVSGRPGGISPGLQKAFAAAALALLVAVPTLGAIDALASGAGFWTAFAVAACVAAVVAGVNIALSPLVAKRQGGTAGVLTPSLPVFAVGLVLCLALGLVATALAALFV</sequence>